<feature type="transmembrane region" description="Helical" evidence="2">
    <location>
        <begin position="1719"/>
        <end position="1740"/>
    </location>
</feature>
<feature type="compositionally biased region" description="Polar residues" evidence="1">
    <location>
        <begin position="857"/>
        <end position="866"/>
    </location>
</feature>
<protein>
    <recommendedName>
        <fullName evidence="5">Ribosome binding protein</fullName>
    </recommendedName>
</protein>
<evidence type="ECO:0000313" key="4">
    <source>
        <dbReference type="Proteomes" id="UP000033188"/>
    </source>
</evidence>
<feature type="compositionally biased region" description="Gly residues" evidence="1">
    <location>
        <begin position="837"/>
        <end position="846"/>
    </location>
</feature>
<feature type="compositionally biased region" description="Polar residues" evidence="1">
    <location>
        <begin position="650"/>
        <end position="662"/>
    </location>
</feature>
<feature type="compositionally biased region" description="Low complexity" evidence="1">
    <location>
        <begin position="821"/>
        <end position="836"/>
    </location>
</feature>
<dbReference type="KEGG" id="bbig:BBBOND_0310510"/>
<feature type="compositionally biased region" description="Low complexity" evidence="1">
    <location>
        <begin position="698"/>
        <end position="729"/>
    </location>
</feature>
<feature type="compositionally biased region" description="Low complexity" evidence="1">
    <location>
        <begin position="526"/>
        <end position="577"/>
    </location>
</feature>
<feature type="region of interest" description="Disordered" evidence="1">
    <location>
        <begin position="1260"/>
        <end position="1287"/>
    </location>
</feature>
<reference evidence="4" key="1">
    <citation type="journal article" date="2014" name="Nucleic Acids Res.">
        <title>The evolutionary dynamics of variant antigen genes in Babesia reveal a history of genomic innovation underlying host-parasite interaction.</title>
        <authorList>
            <person name="Jackson A.P."/>
            <person name="Otto T.D."/>
            <person name="Darby A."/>
            <person name="Ramaprasad A."/>
            <person name="Xia D."/>
            <person name="Echaide I.E."/>
            <person name="Farber M."/>
            <person name="Gahlot S."/>
            <person name="Gamble J."/>
            <person name="Gupta D."/>
            <person name="Gupta Y."/>
            <person name="Jackson L."/>
            <person name="Malandrin L."/>
            <person name="Malas T.B."/>
            <person name="Moussa E."/>
            <person name="Nair M."/>
            <person name="Reid A.J."/>
            <person name="Sanders M."/>
            <person name="Sharma J."/>
            <person name="Tracey A."/>
            <person name="Quail M.A."/>
            <person name="Weir W."/>
            <person name="Wastling J.M."/>
            <person name="Hall N."/>
            <person name="Willadsen P."/>
            <person name="Lingelbach K."/>
            <person name="Shiels B."/>
            <person name="Tait A."/>
            <person name="Berriman M."/>
            <person name="Allred D.R."/>
            <person name="Pain A."/>
        </authorList>
    </citation>
    <scope>NUCLEOTIDE SEQUENCE [LARGE SCALE GENOMIC DNA]</scope>
    <source>
        <strain evidence="4">Bond</strain>
    </source>
</reference>
<evidence type="ECO:0000256" key="2">
    <source>
        <dbReference type="SAM" id="Phobius"/>
    </source>
</evidence>
<dbReference type="RefSeq" id="XP_012769334.1">
    <property type="nucleotide sequence ID" value="XM_012913880.1"/>
</dbReference>
<evidence type="ECO:0000313" key="3">
    <source>
        <dbReference type="EMBL" id="CDR97148.1"/>
    </source>
</evidence>
<organism evidence="3 4">
    <name type="scientific">Babesia bigemina</name>
    <dbReference type="NCBI Taxonomy" id="5866"/>
    <lineage>
        <taxon>Eukaryota</taxon>
        <taxon>Sar</taxon>
        <taxon>Alveolata</taxon>
        <taxon>Apicomplexa</taxon>
        <taxon>Aconoidasida</taxon>
        <taxon>Piroplasmida</taxon>
        <taxon>Babesiidae</taxon>
        <taxon>Babesia</taxon>
    </lineage>
</organism>
<gene>
    <name evidence="3" type="ORF">BBBOND_0310510</name>
</gene>
<name>A0A061D9C5_BABBI</name>
<feature type="compositionally biased region" description="Polar residues" evidence="1">
    <location>
        <begin position="808"/>
        <end position="820"/>
    </location>
</feature>
<evidence type="ECO:0008006" key="5">
    <source>
        <dbReference type="Google" id="ProtNLM"/>
    </source>
</evidence>
<feature type="compositionally biased region" description="Polar residues" evidence="1">
    <location>
        <begin position="476"/>
        <end position="487"/>
    </location>
</feature>
<keyword evidence="2" id="KW-1133">Transmembrane helix</keyword>
<feature type="compositionally biased region" description="Gly residues" evidence="1">
    <location>
        <begin position="631"/>
        <end position="642"/>
    </location>
</feature>
<feature type="compositionally biased region" description="Low complexity" evidence="1">
    <location>
        <begin position="796"/>
        <end position="807"/>
    </location>
</feature>
<keyword evidence="4" id="KW-1185">Reference proteome</keyword>
<dbReference type="PANTHER" id="PTHR48125:SF10">
    <property type="entry name" value="OS12G0136300 PROTEIN"/>
    <property type="match status" value="1"/>
</dbReference>
<feature type="compositionally biased region" description="Low complexity" evidence="1">
    <location>
        <begin position="663"/>
        <end position="682"/>
    </location>
</feature>
<dbReference type="PANTHER" id="PTHR48125">
    <property type="entry name" value="LP07818P1"/>
    <property type="match status" value="1"/>
</dbReference>
<sequence length="1792" mass="194176">MASAVGIKLTSLKECLIFLNWLYEREGKRKLDQVANKLHERLKPYYKDLDYRKIKSSLSTFMTTTDHFYKRLVKAHVPTQLHSNNNSMPRDPNVDQVVDALLECIPKFLAAMYYLWYDVNATFDNLGGGGWKNDYPGYEKHWYTGHYGGDLQKYLRSTNPNDYGGTIPGGFGENEVKYAEYYTGYYQGLHMALDLKSLLDKNSSKYNLFRDIFATSVVPASGNHKANTANVLALVKAFCQVVENDSDGSKLIKVVQKPETCINWPELKKHCTALRGKIDKLFTRRFFDHTGQSINPKHINAEKFAETTANWLRENLGTVRSKLERINTKDAAVNAPNSRNLGAYFTNNLFPYGFVFEANHHLWNGNNSKALLQRWREVIEMLSKDDEASGGLKKLIKLLNGDDCPAVTKTKATKPNVVTPSVEGGVKSAPKSAAKTPQTARPVVTKAEAAKPVATKTEAAKPVATKTEATKPVVNQEGTSRNQNSGRSDGKPTTSSVETSSSSLSSGSAGASGPTGTQGGKGQKGPGSTTSTTSTPKSTVTSQKTSSQQSSSPPQASLPSAPAAPGSPSKPGVTSKGSDGGGGPGQKSGGSSQPGQHQLPSVSPPRSPSSNASSPGQGQGKSGPADSSGFGTQGGQDQGSQGGDHKGQQPDSASSSVQSQAPGVQRSGAASSGASVPGQGSSTDADPKGGKGKGSPGGTLTTQQTVVTSPPGQRQAPSGTSQVTQSTGASGTGGGQGSASVPGKPGAKGQGANGGGNAGTQPGISAPPGQPPTTAVQSPASPQSPGVHPPTPPSSSAPAPGGSQGTSDQATTSGTTQQNDQSTSHTSTAATTTTSAGSGGGGGGQGQTFAATDAQTVINSPRSPQIHSFPPPEIDVIYGPQKISENLEEAYRKVLQKNMKSVPPNLSIEITKPPTSDTDNSKDAPLVVLHDPTEFGLGGAVASDEDEPVVLGVGGEPITSDSDVFKQQHIAEIQDVHQKLYEKQKAEDLELKKALEAGAKRQHQDTLWSENMDDVLRKEEETEEMRKNLQDDTLGEVVKIPFNTKICAPENIIQRAVHGFNTYPPPIIDIRAVDSKNIYSIPDGSNKLVNVPDPKQLPTLDIIRAYIPRSYDINPPNISQDEYNSAASPVLFDITKPTRPTDEDDDDKSFQHMDDVKSVLIGVNPAYEVIDDGLEISKVTHTDAEETVDLFIETLNTAPSQPLHDYDPENIPMIKVQADHTRDGLDDFSMGDADRSDINIPMAVFPDQSPDDLNTQTCQNPWYVTPSSTSPTSPPASRPPESDHLPPPRTVREMLYWFVGLNTYGYIGIIREHVYSFLKRFKNDAIDVTLEPYTLDASHVADKLTEACLYAAHVLFRIRYKGSSDAYETFFKDQDKYAYYYSPDPACLLCQLRDYAYACHHQLEFLKSQCERDKLSGGWQNCNYGSDPKKPSPLQAFLTDAYDSTFKTHLFDPCNLCLKSRVRMGFQRGDLPKTSQQGSVISSIITPSCGGEDPLLTLSSYLICLTRRTPRTTGELVSYFHNFGNEMHDAFSKSLLPLGSSLSTPHLDCPDWDHIDRIGLQAVRGIRGTESLNSISNHNHDKDHPRTLSTLVGCGSDPDNCHPHCSPITYRAYALYSQRFAHTYLSWTVYLPDRLRESLQKLHYALKKHVSIKCSYLHLCPDALPLLYLHGFTPPEVGSQQQLKCSDVIEKLQEIVNGGPIASLMTAMDNFLYGIREPFIFTLVALWSLALLICANTMLYRLDVLHIRSHLIRSKASHRMDVKALLTKGRKMLSLYKDVDYFDEDPIVQLGF</sequence>
<feature type="region of interest" description="Disordered" evidence="1">
    <location>
        <begin position="411"/>
        <end position="877"/>
    </location>
</feature>
<feature type="compositionally biased region" description="Gly residues" evidence="1">
    <location>
        <begin position="578"/>
        <end position="588"/>
    </location>
</feature>
<dbReference type="STRING" id="5866.A0A061D9C5"/>
<feature type="compositionally biased region" description="Polar residues" evidence="1">
    <location>
        <begin position="772"/>
        <end position="784"/>
    </location>
</feature>
<feature type="compositionally biased region" description="Gly residues" evidence="1">
    <location>
        <begin position="516"/>
        <end position="525"/>
    </location>
</feature>
<keyword evidence="2" id="KW-0812">Transmembrane</keyword>
<dbReference type="Proteomes" id="UP000033188">
    <property type="component" value="Chromosome 3"/>
</dbReference>
<evidence type="ECO:0000256" key="1">
    <source>
        <dbReference type="SAM" id="MobiDB-lite"/>
    </source>
</evidence>
<proteinExistence type="predicted"/>
<keyword evidence="2" id="KW-0472">Membrane</keyword>
<feature type="compositionally biased region" description="Gly residues" evidence="1">
    <location>
        <begin position="746"/>
        <end position="758"/>
    </location>
</feature>
<dbReference type="EMBL" id="LK391709">
    <property type="protein sequence ID" value="CDR97148.1"/>
    <property type="molecule type" value="Genomic_DNA"/>
</dbReference>
<feature type="compositionally biased region" description="Low complexity" evidence="1">
    <location>
        <begin position="491"/>
        <end position="515"/>
    </location>
</feature>
<feature type="compositionally biased region" description="Low complexity" evidence="1">
    <location>
        <begin position="608"/>
        <end position="630"/>
    </location>
</feature>
<dbReference type="OrthoDB" id="6132182at2759"/>
<dbReference type="VEuPathDB" id="PiroplasmaDB:BBBOND_0310510"/>
<dbReference type="GeneID" id="24565689"/>
<accession>A0A061D9C5</accession>
<feature type="compositionally biased region" description="Low complexity" evidence="1">
    <location>
        <begin position="847"/>
        <end position="856"/>
    </location>
</feature>